<evidence type="ECO:0000256" key="8">
    <source>
        <dbReference type="SAM" id="Phobius"/>
    </source>
</evidence>
<keyword evidence="5" id="KW-0443">Lipid metabolism</keyword>
<feature type="region of interest" description="Disordered" evidence="7">
    <location>
        <begin position="354"/>
        <end position="520"/>
    </location>
</feature>
<comment type="caution">
    <text evidence="9">The sequence shown here is derived from an EMBL/GenBank/DDBJ whole genome shotgun (WGS) entry which is preliminary data.</text>
</comment>
<feature type="transmembrane region" description="Helical" evidence="8">
    <location>
        <begin position="316"/>
        <end position="341"/>
    </location>
</feature>
<evidence type="ECO:0000256" key="2">
    <source>
        <dbReference type="ARBA" id="ARBA00022692"/>
    </source>
</evidence>
<feature type="compositionally biased region" description="Acidic residues" evidence="7">
    <location>
        <begin position="457"/>
        <end position="469"/>
    </location>
</feature>
<dbReference type="CDD" id="cd23995">
    <property type="entry name" value="Seipin_BSCL2_like"/>
    <property type="match status" value="1"/>
</dbReference>
<proteinExistence type="predicted"/>
<reference evidence="9 10" key="1">
    <citation type="submission" date="2024-04" db="EMBL/GenBank/DDBJ databases">
        <title>Phyllosticta paracitricarpa is synonymous to the EU quarantine fungus P. citricarpa based on phylogenomic analyses.</title>
        <authorList>
            <consortium name="Lawrence Berkeley National Laboratory"/>
            <person name="Van Ingen-Buijs V.A."/>
            <person name="Van Westerhoven A.C."/>
            <person name="Haridas S."/>
            <person name="Skiadas P."/>
            <person name="Martin F."/>
            <person name="Groenewald J.Z."/>
            <person name="Crous P.W."/>
            <person name="Seidl M.F."/>
        </authorList>
    </citation>
    <scope>NUCLEOTIDE SEQUENCE [LARGE SCALE GENOMIC DNA]</scope>
    <source>
        <strain evidence="9 10">CBS 122670</strain>
    </source>
</reference>
<feature type="transmembrane region" description="Helical" evidence="8">
    <location>
        <begin position="42"/>
        <end position="69"/>
    </location>
</feature>
<keyword evidence="4 8" id="KW-1133">Transmembrane helix</keyword>
<feature type="region of interest" description="Disordered" evidence="7">
    <location>
        <begin position="168"/>
        <end position="211"/>
    </location>
</feature>
<dbReference type="InterPro" id="IPR009617">
    <property type="entry name" value="Seipin"/>
</dbReference>
<name>A0ABR1LQX9_9PEZI</name>
<feature type="compositionally biased region" description="Low complexity" evidence="7">
    <location>
        <begin position="385"/>
        <end position="397"/>
    </location>
</feature>
<dbReference type="PANTHER" id="PTHR21212">
    <property type="entry name" value="BERNARDINELLI-SEIP CONGENITAL LIPODYSTROPHY 2 HOMOLOG BSCL2 PROTEIN"/>
    <property type="match status" value="1"/>
</dbReference>
<dbReference type="PANTHER" id="PTHR21212:SF0">
    <property type="entry name" value="SEIPIN"/>
    <property type="match status" value="1"/>
</dbReference>
<evidence type="ECO:0000256" key="3">
    <source>
        <dbReference type="ARBA" id="ARBA00022824"/>
    </source>
</evidence>
<keyword evidence="2 8" id="KW-0812">Transmembrane</keyword>
<evidence type="ECO:0000256" key="6">
    <source>
        <dbReference type="ARBA" id="ARBA00023136"/>
    </source>
</evidence>
<feature type="compositionally biased region" description="Gly residues" evidence="7">
    <location>
        <begin position="509"/>
        <end position="520"/>
    </location>
</feature>
<accession>A0ABR1LQX9</accession>
<protein>
    <submittedName>
        <fullName evidence="9">Adipose-regulatory protein-domain-containing protein</fullName>
    </submittedName>
</protein>
<keyword evidence="10" id="KW-1185">Reference proteome</keyword>
<sequence>MTSSGSSEDEDEYEYQKGALTIAKEKLLQPFHLALSPPARRAYLTTTLTLITSTFLLVTALLAYGLFYYAYIPTRGFSIPVHLQFNPAPGGPAHPSQHDETYNYYPGQLTYHPFGTAHLRAGPSGDGSHRLVSQQAYDVRIELRMPRTRRNREAGNFMVEVELFGPVRPPLDDGSRAQQQQQQQAQSAGFGRGGPGARTNPGWSMVPSARSAPAVEGRDVLARERRPAILTYYSPPVEHVIKALELPMYLVGWRREAETLEVPMMEAVRFERGWRNLPEVVRVEVQAVERVQVYGCTVVFEARLQGLRYIMYNYRIISVVVFSLIFWAFEMIFMLIAYFALSHYFSSSSASEQSPEVKKEEEQAEDAQGDTTGVKKEEDDDDETATATTDAPDLSDTPRTFPSYGRQPTLRYTSPRVKSEDDSAEGSTTAAAAAAGPSSYTPRRLSDIPPLAQTAQEADDEDEDEDNDVFIDPAGRFLERDSGLGTSMESSAGGGVERRESIRRRLSGRFGGGGGGGRGS</sequence>
<evidence type="ECO:0000256" key="7">
    <source>
        <dbReference type="SAM" id="MobiDB-lite"/>
    </source>
</evidence>
<evidence type="ECO:0000256" key="1">
    <source>
        <dbReference type="ARBA" id="ARBA00004477"/>
    </source>
</evidence>
<gene>
    <name evidence="9" type="ORF">IWX46DRAFT_252373</name>
</gene>
<evidence type="ECO:0000313" key="10">
    <source>
        <dbReference type="Proteomes" id="UP001365128"/>
    </source>
</evidence>
<keyword evidence="3" id="KW-0256">Endoplasmic reticulum</keyword>
<keyword evidence="6 8" id="KW-0472">Membrane</keyword>
<dbReference type="EMBL" id="JBBPDW010000034">
    <property type="protein sequence ID" value="KAK7537598.1"/>
    <property type="molecule type" value="Genomic_DNA"/>
</dbReference>
<dbReference type="Proteomes" id="UP001365128">
    <property type="component" value="Unassembled WGS sequence"/>
</dbReference>
<dbReference type="Pfam" id="PF06775">
    <property type="entry name" value="Seipin"/>
    <property type="match status" value="1"/>
</dbReference>
<evidence type="ECO:0000256" key="4">
    <source>
        <dbReference type="ARBA" id="ARBA00022989"/>
    </source>
</evidence>
<organism evidence="9 10">
    <name type="scientific">Phyllosticta citricarpa</name>
    <dbReference type="NCBI Taxonomy" id="55181"/>
    <lineage>
        <taxon>Eukaryota</taxon>
        <taxon>Fungi</taxon>
        <taxon>Dikarya</taxon>
        <taxon>Ascomycota</taxon>
        <taxon>Pezizomycotina</taxon>
        <taxon>Dothideomycetes</taxon>
        <taxon>Dothideomycetes incertae sedis</taxon>
        <taxon>Botryosphaeriales</taxon>
        <taxon>Phyllostictaceae</taxon>
        <taxon>Phyllosticta</taxon>
    </lineage>
</organism>
<evidence type="ECO:0000256" key="5">
    <source>
        <dbReference type="ARBA" id="ARBA00023098"/>
    </source>
</evidence>
<comment type="subcellular location">
    <subcellularLocation>
        <location evidence="1">Endoplasmic reticulum membrane</location>
        <topology evidence="1">Multi-pass membrane protein</topology>
    </subcellularLocation>
</comment>
<evidence type="ECO:0000313" key="9">
    <source>
        <dbReference type="EMBL" id="KAK7537598.1"/>
    </source>
</evidence>
<feature type="compositionally biased region" description="Low complexity" evidence="7">
    <location>
        <begin position="177"/>
        <end position="186"/>
    </location>
</feature>